<name>A0AAE1YNA2_9LAMI</name>
<feature type="compositionally biased region" description="Gly residues" evidence="2">
    <location>
        <begin position="17"/>
        <end position="33"/>
    </location>
</feature>
<comment type="caution">
    <text evidence="4">The sequence shown here is derived from an EMBL/GenBank/DDBJ whole genome shotgun (WGS) entry which is preliminary data.</text>
</comment>
<feature type="domain" description="DCD" evidence="3">
    <location>
        <begin position="345"/>
        <end position="479"/>
    </location>
</feature>
<dbReference type="Gene3D" id="2.120.10.80">
    <property type="entry name" value="Kelch-type beta propeller"/>
    <property type="match status" value="1"/>
</dbReference>
<reference evidence="4" key="1">
    <citation type="submission" date="2020-06" db="EMBL/GenBank/DDBJ databases">
        <authorList>
            <person name="Li T."/>
            <person name="Hu X."/>
            <person name="Zhang T."/>
            <person name="Song X."/>
            <person name="Zhang H."/>
            <person name="Dai N."/>
            <person name="Sheng W."/>
            <person name="Hou X."/>
            <person name="Wei L."/>
        </authorList>
    </citation>
    <scope>NUCLEOTIDE SEQUENCE</scope>
    <source>
        <strain evidence="4">3651</strain>
        <tissue evidence="4">Leaf</tissue>
    </source>
</reference>
<dbReference type="InterPro" id="IPR006652">
    <property type="entry name" value="Kelch_1"/>
</dbReference>
<evidence type="ECO:0000256" key="1">
    <source>
        <dbReference type="SAM" id="Coils"/>
    </source>
</evidence>
<reference evidence="4" key="2">
    <citation type="journal article" date="2024" name="Plant">
        <title>Genomic evolution and insights into agronomic trait innovations of Sesamum species.</title>
        <authorList>
            <person name="Miao H."/>
            <person name="Wang L."/>
            <person name="Qu L."/>
            <person name="Liu H."/>
            <person name="Sun Y."/>
            <person name="Le M."/>
            <person name="Wang Q."/>
            <person name="Wei S."/>
            <person name="Zheng Y."/>
            <person name="Lin W."/>
            <person name="Duan Y."/>
            <person name="Cao H."/>
            <person name="Xiong S."/>
            <person name="Wang X."/>
            <person name="Wei L."/>
            <person name="Li C."/>
            <person name="Ma Q."/>
            <person name="Ju M."/>
            <person name="Zhao R."/>
            <person name="Li G."/>
            <person name="Mu C."/>
            <person name="Tian Q."/>
            <person name="Mei H."/>
            <person name="Zhang T."/>
            <person name="Gao T."/>
            <person name="Zhang H."/>
        </authorList>
    </citation>
    <scope>NUCLEOTIDE SEQUENCE</scope>
    <source>
        <strain evidence="4">3651</strain>
    </source>
</reference>
<dbReference type="InterPro" id="IPR044832">
    <property type="entry name" value="NRP-like"/>
</dbReference>
<dbReference type="SMART" id="SM00767">
    <property type="entry name" value="DCD"/>
    <property type="match status" value="1"/>
</dbReference>
<sequence length="951" mass="104816">MFKLHGPWLRETRAVGQGTGQGYRPGGWGGGPTTGQPVSMTRDRGWRRGAVIFDCRRGAVRGGSRDEGEGGRLVGECSEMESRRQGKSPVAEGGGASSWGREIRIEGYERKVGGVGLGVGPSLGLRSGRPGSGLKGAAVEKLKGVGSPLRVSSSPSELNVPRQAWAATNLAQVTEACEDLLCNSGNIGPDQGKNNSYNSLGKSQLLSLPKSGADISKFIQVGTISSYESNSSHSLNELRGGHRKQKTGSALQEHEESMAESASQEIVVGPGNIMVSTAEIVESDRLVELPSFQVPGRGVIQVGLGSVGEEALMGRRKTGTVTLKEKSRISWTVNMSPTARNLTKKELGAVIFGCKHHTITECLLKQMFGLPASHYSYVKNVTPGLALFLFNYSDRKLHGVFEAASPGQMNINPYAWITSEGTESTPYAAQVRVNVRRQCRPLLEEDFKPIIAKNYYAKRLFWFELDKEQTSRLTKIFLSSPLPGKMPRAPNVAQWNNVFDVLSNSDINEKADEDFKNLDSQEFSGMAETKLTENDHLYAPVVVNKDAFAPEKKWAELFKTSQPSNVVESSERSESHEVILDSSVSDQFDMEWEFASSSHKMNNLHPEACQDAANTKYDSYVVDCWEQHALMDSDATKIYENKLSCLQYHEQDSNRPADLNDGMSCQSRTSLEGEDGELKPLDLESVVAKEPGEDLPDTKEVRSGNAFAPKEKCERDHTVPNLTNKVFHENDNAMSGRVLMDMQSSDFESVIIKLMREIEGLKDSQLKQMLKVDSVEHELSQSKLEIDHLKKRCHKLESVPFSASNHSNLQDCEPANFTTEESVLILGGFDGCSWLSDLSLYSLSENHFKSLCPMTFLRSYASVAKLNGELYIFGGVHDGVWHDTVESYNLMSNQWVKQPSLNQKKGSLAGASIYDKIFAIGGGNGVECFSDVELFDVNIGRWISTQSMFEK</sequence>
<feature type="coiled-coil region" evidence="1">
    <location>
        <begin position="772"/>
        <end position="799"/>
    </location>
</feature>
<evidence type="ECO:0000313" key="4">
    <source>
        <dbReference type="EMBL" id="KAK4433375.1"/>
    </source>
</evidence>
<dbReference type="EMBL" id="JACGWO010000003">
    <property type="protein sequence ID" value="KAK4433375.1"/>
    <property type="molecule type" value="Genomic_DNA"/>
</dbReference>
<accession>A0AAE1YNA2</accession>
<dbReference type="InterPro" id="IPR015915">
    <property type="entry name" value="Kelch-typ_b-propeller"/>
</dbReference>
<evidence type="ECO:0000259" key="3">
    <source>
        <dbReference type="PROSITE" id="PS51222"/>
    </source>
</evidence>
<dbReference type="SUPFAM" id="SSF117281">
    <property type="entry name" value="Kelch motif"/>
    <property type="match status" value="1"/>
</dbReference>
<keyword evidence="5" id="KW-1185">Reference proteome</keyword>
<dbReference type="Pfam" id="PF10539">
    <property type="entry name" value="Dev_Cell_Death"/>
    <property type="match status" value="1"/>
</dbReference>
<dbReference type="InterPro" id="IPR013989">
    <property type="entry name" value="Dev_and_cell_death_domain"/>
</dbReference>
<keyword evidence="1" id="KW-0175">Coiled coil</keyword>
<feature type="region of interest" description="Disordered" evidence="2">
    <location>
        <begin position="78"/>
        <end position="98"/>
    </location>
</feature>
<proteinExistence type="predicted"/>
<protein>
    <submittedName>
        <fullName evidence="4">B2 protein</fullName>
    </submittedName>
</protein>
<evidence type="ECO:0000256" key="2">
    <source>
        <dbReference type="SAM" id="MobiDB-lite"/>
    </source>
</evidence>
<gene>
    <name evidence="4" type="ORF">Salat_1099800</name>
</gene>
<feature type="non-terminal residue" evidence="4">
    <location>
        <position position="951"/>
    </location>
</feature>
<evidence type="ECO:0000313" key="5">
    <source>
        <dbReference type="Proteomes" id="UP001293254"/>
    </source>
</evidence>
<dbReference type="AlphaFoldDB" id="A0AAE1YNA2"/>
<dbReference type="Pfam" id="PF01344">
    <property type="entry name" value="Kelch_1"/>
    <property type="match status" value="2"/>
</dbReference>
<dbReference type="GO" id="GO:0034976">
    <property type="term" value="P:response to endoplasmic reticulum stress"/>
    <property type="evidence" value="ECO:0007669"/>
    <property type="project" value="InterPro"/>
</dbReference>
<dbReference type="Proteomes" id="UP001293254">
    <property type="component" value="Unassembled WGS sequence"/>
</dbReference>
<feature type="region of interest" description="Disordered" evidence="2">
    <location>
        <begin position="17"/>
        <end position="41"/>
    </location>
</feature>
<dbReference type="SMART" id="SM00612">
    <property type="entry name" value="Kelch"/>
    <property type="match status" value="3"/>
</dbReference>
<organism evidence="4 5">
    <name type="scientific">Sesamum alatum</name>
    <dbReference type="NCBI Taxonomy" id="300844"/>
    <lineage>
        <taxon>Eukaryota</taxon>
        <taxon>Viridiplantae</taxon>
        <taxon>Streptophyta</taxon>
        <taxon>Embryophyta</taxon>
        <taxon>Tracheophyta</taxon>
        <taxon>Spermatophyta</taxon>
        <taxon>Magnoliopsida</taxon>
        <taxon>eudicotyledons</taxon>
        <taxon>Gunneridae</taxon>
        <taxon>Pentapetalae</taxon>
        <taxon>asterids</taxon>
        <taxon>lamiids</taxon>
        <taxon>Lamiales</taxon>
        <taxon>Pedaliaceae</taxon>
        <taxon>Sesamum</taxon>
    </lineage>
</organism>
<feature type="compositionally biased region" description="Low complexity" evidence="2">
    <location>
        <begin position="229"/>
        <end position="238"/>
    </location>
</feature>
<feature type="region of interest" description="Disordered" evidence="2">
    <location>
        <begin position="229"/>
        <end position="256"/>
    </location>
</feature>
<dbReference type="PANTHER" id="PTHR46034">
    <property type="match status" value="1"/>
</dbReference>
<dbReference type="PROSITE" id="PS51222">
    <property type="entry name" value="DCD"/>
    <property type="match status" value="1"/>
</dbReference>
<dbReference type="PANTHER" id="PTHR46034:SF23">
    <property type="entry name" value="DCD (DEVELOPMENT AND CELL DEATH) DOMAIN PROTEIN"/>
    <property type="match status" value="1"/>
</dbReference>
<feature type="region of interest" description="Disordered" evidence="2">
    <location>
        <begin position="653"/>
        <end position="682"/>
    </location>
</feature>